<dbReference type="InterPro" id="IPR015854">
    <property type="entry name" value="ABC_transpr_LolD-like"/>
</dbReference>
<dbReference type="RefSeq" id="WP_263592815.1">
    <property type="nucleotide sequence ID" value="NZ_CP107020.1"/>
</dbReference>
<dbReference type="GO" id="GO:0005524">
    <property type="term" value="F:ATP binding"/>
    <property type="evidence" value="ECO:0007669"/>
    <property type="project" value="UniProtKB-KW"/>
</dbReference>
<dbReference type="PANTHER" id="PTHR24220">
    <property type="entry name" value="IMPORT ATP-BINDING PROTEIN"/>
    <property type="match status" value="1"/>
</dbReference>
<evidence type="ECO:0000313" key="2">
    <source>
        <dbReference type="EMBL" id="UYG15601.1"/>
    </source>
</evidence>
<keyword evidence="2" id="KW-0067">ATP-binding</keyword>
<reference evidence="2" key="1">
    <citation type="submission" date="2022-10" db="EMBL/GenBank/DDBJ databases">
        <title>Whole-Genome Sequencing of Brachybacterium huguangmaarense BRM-3, Isolated from Betula schmidtii.</title>
        <authorList>
            <person name="Haam D."/>
        </authorList>
    </citation>
    <scope>NUCLEOTIDE SEQUENCE</scope>
    <source>
        <strain evidence="2">BRM-3</strain>
    </source>
</reference>
<dbReference type="Proteomes" id="UP001164305">
    <property type="component" value="Chromosome"/>
</dbReference>
<keyword evidence="3" id="KW-1185">Reference proteome</keyword>
<name>A0ABY6FYY6_9MICO</name>
<feature type="domain" description="ABC transporter" evidence="1">
    <location>
        <begin position="1"/>
        <end position="83"/>
    </location>
</feature>
<dbReference type="InterPro" id="IPR027417">
    <property type="entry name" value="P-loop_NTPase"/>
</dbReference>
<dbReference type="PANTHER" id="PTHR24220:SF685">
    <property type="entry name" value="ABC TRANSPORTER RELATED"/>
    <property type="match status" value="1"/>
</dbReference>
<dbReference type="EMBL" id="CP107020">
    <property type="protein sequence ID" value="UYG15601.1"/>
    <property type="molecule type" value="Genomic_DNA"/>
</dbReference>
<evidence type="ECO:0000259" key="1">
    <source>
        <dbReference type="Pfam" id="PF00005"/>
    </source>
</evidence>
<protein>
    <submittedName>
        <fullName evidence="2">ATP-binding cassette domain-containing protein</fullName>
    </submittedName>
</protein>
<dbReference type="Gene3D" id="3.40.50.300">
    <property type="entry name" value="P-loop containing nucleotide triphosphate hydrolases"/>
    <property type="match status" value="1"/>
</dbReference>
<keyword evidence="2" id="KW-0547">Nucleotide-binding</keyword>
<dbReference type="SUPFAM" id="SSF52540">
    <property type="entry name" value="P-loop containing nucleoside triphosphate hydrolases"/>
    <property type="match status" value="1"/>
</dbReference>
<organism evidence="2 3">
    <name type="scientific">Brachybacterium huguangmaarense</name>
    <dbReference type="NCBI Taxonomy" id="1652028"/>
    <lineage>
        <taxon>Bacteria</taxon>
        <taxon>Bacillati</taxon>
        <taxon>Actinomycetota</taxon>
        <taxon>Actinomycetes</taxon>
        <taxon>Micrococcales</taxon>
        <taxon>Dermabacteraceae</taxon>
        <taxon>Brachybacterium</taxon>
    </lineage>
</organism>
<dbReference type="InterPro" id="IPR003439">
    <property type="entry name" value="ABC_transporter-like_ATP-bd"/>
</dbReference>
<sequence>MVFQFGDLIGELTLRENIALPLDLLGAPRAESARRAAGLLERLDIAEVADRRAHEVSGGQAQRAAVARALAPEPALQLADEPTGALDSATASGVMEALTDSASDLGTGLVVVTHDNRVAAYLDRLITMRDGRVVG</sequence>
<gene>
    <name evidence="2" type="ORF">BRM3_08040</name>
</gene>
<dbReference type="Pfam" id="PF00005">
    <property type="entry name" value="ABC_tran"/>
    <property type="match status" value="1"/>
</dbReference>
<evidence type="ECO:0000313" key="3">
    <source>
        <dbReference type="Proteomes" id="UP001164305"/>
    </source>
</evidence>
<accession>A0ABY6FYY6</accession>
<proteinExistence type="predicted"/>